<dbReference type="AlphaFoldDB" id="A0A914I3J0"/>
<reference evidence="3" key="1">
    <citation type="submission" date="2022-11" db="UniProtKB">
        <authorList>
            <consortium name="WormBaseParasite"/>
        </authorList>
    </citation>
    <scope>IDENTIFICATION</scope>
</reference>
<keyword evidence="1" id="KW-0732">Signal</keyword>
<evidence type="ECO:0000313" key="3">
    <source>
        <dbReference type="WBParaSite" id="Gr19_v10_g6278.t1"/>
    </source>
</evidence>
<dbReference type="Proteomes" id="UP000887572">
    <property type="component" value="Unplaced"/>
</dbReference>
<feature type="chain" id="PRO_5037954619" evidence="1">
    <location>
        <begin position="18"/>
        <end position="145"/>
    </location>
</feature>
<dbReference type="WBParaSite" id="Gr19_v10_g6278.t1">
    <property type="protein sequence ID" value="Gr19_v10_g6278.t1"/>
    <property type="gene ID" value="Gr19_v10_g6278"/>
</dbReference>
<name>A0A914I3J0_GLORO</name>
<evidence type="ECO:0000313" key="2">
    <source>
        <dbReference type="Proteomes" id="UP000887572"/>
    </source>
</evidence>
<proteinExistence type="predicted"/>
<feature type="signal peptide" evidence="1">
    <location>
        <begin position="1"/>
        <end position="17"/>
    </location>
</feature>
<keyword evidence="2" id="KW-1185">Reference proteome</keyword>
<protein>
    <submittedName>
        <fullName evidence="3">Uncharacterized protein</fullName>
    </submittedName>
</protein>
<sequence length="145" mass="16665">MFLPILLFNVLLVLSDGAPWQQNKKYKCRDGRDGAQIEDAMRNLLKYDALLKFFFRQPRPITVDTQIMKSCPNGITILEHCDANNDELYTLYEFYCVYHGFLILADADADKCIDTKELHAFEAKCEKQSKSKGQIGQMIAMGLFK</sequence>
<accession>A0A914I3J0</accession>
<evidence type="ECO:0000256" key="1">
    <source>
        <dbReference type="SAM" id="SignalP"/>
    </source>
</evidence>
<organism evidence="2 3">
    <name type="scientific">Globodera rostochiensis</name>
    <name type="common">Golden nematode worm</name>
    <name type="synonym">Heterodera rostochiensis</name>
    <dbReference type="NCBI Taxonomy" id="31243"/>
    <lineage>
        <taxon>Eukaryota</taxon>
        <taxon>Metazoa</taxon>
        <taxon>Ecdysozoa</taxon>
        <taxon>Nematoda</taxon>
        <taxon>Chromadorea</taxon>
        <taxon>Rhabditida</taxon>
        <taxon>Tylenchina</taxon>
        <taxon>Tylenchomorpha</taxon>
        <taxon>Tylenchoidea</taxon>
        <taxon>Heteroderidae</taxon>
        <taxon>Heteroderinae</taxon>
        <taxon>Globodera</taxon>
    </lineage>
</organism>